<dbReference type="Proteomes" id="UP000287853">
    <property type="component" value="Unassembled WGS sequence"/>
</dbReference>
<dbReference type="Gene3D" id="3.90.182.10">
    <property type="entry name" value="Toxin - Anthrax Protective Antigen,domain 1"/>
    <property type="match status" value="1"/>
</dbReference>
<proteinExistence type="predicted"/>
<evidence type="ECO:0000256" key="1">
    <source>
        <dbReference type="SAM" id="SignalP"/>
    </source>
</evidence>
<sequence length="225" mass="24545">MKNLTKKAVLPLLAASFILGSSQNASAFLVEQYDNFWSQDVNQLINYANNNEASSSAEWDIIDFTDDPGGFAGAIPGSNPWPSAGEAGALGTGHSLNQTFFAKITGDFYIDEQDTYTFQTYNDDGVFLFIDDILTINDRTMHPEQRYSGVQALDVGVHSVELYFFENGGEASLEFTIADSSNVFTHFDNPDYQVTNSVPEAGSMFLLGSGIAGLFGAARRKKKKA</sequence>
<dbReference type="Pfam" id="PF07589">
    <property type="entry name" value="PEP-CTERM"/>
    <property type="match status" value="1"/>
</dbReference>
<protein>
    <submittedName>
        <fullName evidence="3">PEP-CTERM protein-sorting domain-containing protein</fullName>
    </submittedName>
</protein>
<dbReference type="EMBL" id="MTKO01000078">
    <property type="protein sequence ID" value="RWX45440.1"/>
    <property type="molecule type" value="Genomic_DNA"/>
</dbReference>
<dbReference type="AlphaFoldDB" id="A0A444IXJ1"/>
<evidence type="ECO:0000259" key="2">
    <source>
        <dbReference type="PROSITE" id="PS51820"/>
    </source>
</evidence>
<dbReference type="InterPro" id="IPR011658">
    <property type="entry name" value="PA14_dom"/>
</dbReference>
<feature type="domain" description="PA14" evidence="2">
    <location>
        <begin position="39"/>
        <end position="191"/>
    </location>
</feature>
<accession>A0A444IXJ1</accession>
<reference evidence="3 4" key="1">
    <citation type="submission" date="2017-01" db="EMBL/GenBank/DDBJ databases">
        <title>The cable genome- insights into the physiology and evolution of filamentous bacteria capable of sulfide oxidation via long distance electron transfer.</title>
        <authorList>
            <person name="Schreiber L."/>
            <person name="Bjerg J.T."/>
            <person name="Boggild A."/>
            <person name="Van De Vossenberg J."/>
            <person name="Meysman F."/>
            <person name="Nielsen L.P."/>
            <person name="Schramm A."/>
            <person name="Kjeldsen K.U."/>
        </authorList>
    </citation>
    <scope>NUCLEOTIDE SEQUENCE [LARGE SCALE GENOMIC DNA]</scope>
    <source>
        <strain evidence="3">MCF</strain>
    </source>
</reference>
<dbReference type="SUPFAM" id="SSF56988">
    <property type="entry name" value="Anthrax protective antigen"/>
    <property type="match status" value="1"/>
</dbReference>
<feature type="signal peptide" evidence="1">
    <location>
        <begin position="1"/>
        <end position="27"/>
    </location>
</feature>
<evidence type="ECO:0000313" key="4">
    <source>
        <dbReference type="Proteomes" id="UP000287853"/>
    </source>
</evidence>
<gene>
    <name evidence="3" type="ORF">H206_00908</name>
</gene>
<keyword evidence="4" id="KW-1185">Reference proteome</keyword>
<dbReference type="InterPro" id="IPR013424">
    <property type="entry name" value="Ice-binding_C"/>
</dbReference>
<comment type="caution">
    <text evidence="3">The sequence shown here is derived from an EMBL/GenBank/DDBJ whole genome shotgun (WGS) entry which is preliminary data.</text>
</comment>
<organism evidence="3 4">
    <name type="scientific">Candidatus Electrothrix aarhusensis</name>
    <dbReference type="NCBI Taxonomy" id="1859131"/>
    <lineage>
        <taxon>Bacteria</taxon>
        <taxon>Pseudomonadati</taxon>
        <taxon>Thermodesulfobacteriota</taxon>
        <taxon>Desulfobulbia</taxon>
        <taxon>Desulfobulbales</taxon>
        <taxon>Desulfobulbaceae</taxon>
        <taxon>Candidatus Electrothrix</taxon>
    </lineage>
</organism>
<dbReference type="PROSITE" id="PS51820">
    <property type="entry name" value="PA14"/>
    <property type="match status" value="1"/>
</dbReference>
<name>A0A444IXJ1_9BACT</name>
<evidence type="ECO:0000313" key="3">
    <source>
        <dbReference type="EMBL" id="RWX45440.1"/>
    </source>
</evidence>
<dbReference type="Pfam" id="PF07691">
    <property type="entry name" value="PA14"/>
    <property type="match status" value="1"/>
</dbReference>
<keyword evidence="1" id="KW-0732">Signal</keyword>
<feature type="chain" id="PRO_5019182492" evidence="1">
    <location>
        <begin position="28"/>
        <end position="225"/>
    </location>
</feature>
<dbReference type="InterPro" id="IPR037524">
    <property type="entry name" value="PA14/GLEYA"/>
</dbReference>